<reference evidence="1" key="1">
    <citation type="submission" date="2022-04" db="EMBL/GenBank/DDBJ databases">
        <title>A functionally conserved STORR gene fusion in Papaver species that diverged 16.8 million years ago.</title>
        <authorList>
            <person name="Catania T."/>
        </authorList>
    </citation>
    <scope>NUCLEOTIDE SEQUENCE</scope>
    <source>
        <strain evidence="1">S-188037</strain>
    </source>
</reference>
<comment type="caution">
    <text evidence="1">The sequence shown here is derived from an EMBL/GenBank/DDBJ whole genome shotgun (WGS) entry which is preliminary data.</text>
</comment>
<evidence type="ECO:0000313" key="1">
    <source>
        <dbReference type="EMBL" id="KAI3895779.1"/>
    </source>
</evidence>
<accession>A0AAD4SDX6</accession>
<feature type="non-terminal residue" evidence="1">
    <location>
        <position position="1"/>
    </location>
</feature>
<dbReference type="EMBL" id="JAJJMB010011896">
    <property type="protein sequence ID" value="KAI3895779.1"/>
    <property type="molecule type" value="Genomic_DNA"/>
</dbReference>
<gene>
    <name evidence="1" type="ORF">MKW98_025570</name>
</gene>
<evidence type="ECO:0000313" key="2">
    <source>
        <dbReference type="Proteomes" id="UP001202328"/>
    </source>
</evidence>
<proteinExistence type="predicted"/>
<name>A0AAD4SDX6_9MAGN</name>
<dbReference type="AlphaFoldDB" id="A0AAD4SDX6"/>
<protein>
    <submittedName>
        <fullName evidence="1">Uncharacterized protein</fullName>
    </submittedName>
</protein>
<organism evidence="1 2">
    <name type="scientific">Papaver atlanticum</name>
    <dbReference type="NCBI Taxonomy" id="357466"/>
    <lineage>
        <taxon>Eukaryota</taxon>
        <taxon>Viridiplantae</taxon>
        <taxon>Streptophyta</taxon>
        <taxon>Embryophyta</taxon>
        <taxon>Tracheophyta</taxon>
        <taxon>Spermatophyta</taxon>
        <taxon>Magnoliopsida</taxon>
        <taxon>Ranunculales</taxon>
        <taxon>Papaveraceae</taxon>
        <taxon>Papaveroideae</taxon>
        <taxon>Papaver</taxon>
    </lineage>
</organism>
<keyword evidence="2" id="KW-1185">Reference proteome</keyword>
<dbReference type="Proteomes" id="UP001202328">
    <property type="component" value="Unassembled WGS sequence"/>
</dbReference>
<sequence>AAGGFFFECTFQDNIPSGDTILFPVLATLMLPSVFRQLNLLVKHLELAVVAAVDDITIATSIASAAAAAVDVSIAASLVVASVVGKDELAVSYKEVAPSRQMPDLRRGVVIHEGKCGYVSSPNPLELFYSSVVPDRCVVWEISGEVKEKKHSLDLSGEGAMLMPSTIQEIKETKGKAIKERERCVAREISGEVKDIRRVLATMPSMIKKRKYCLAWGISGEGKEKHSLVQSGEEAKLVADDAAAQLILRLYGRAAVAM</sequence>